<keyword evidence="4" id="KW-0378">Hydrolase</keyword>
<evidence type="ECO:0000259" key="9">
    <source>
        <dbReference type="SMART" id="SM00014"/>
    </source>
</evidence>
<gene>
    <name evidence="10" type="ORF">D6T64_20465</name>
</gene>
<keyword evidence="11" id="KW-1185">Reference proteome</keyword>
<dbReference type="OrthoDB" id="5289372at2"/>
<evidence type="ECO:0000256" key="5">
    <source>
        <dbReference type="ARBA" id="ARBA00022989"/>
    </source>
</evidence>
<feature type="transmembrane region" description="Helical" evidence="8">
    <location>
        <begin position="210"/>
        <end position="228"/>
    </location>
</feature>
<evidence type="ECO:0000313" key="10">
    <source>
        <dbReference type="EMBL" id="RJT85282.1"/>
    </source>
</evidence>
<dbReference type="RefSeq" id="WP_119976504.1">
    <property type="nucleotide sequence ID" value="NZ_JBHSQA010000004.1"/>
</dbReference>
<dbReference type="GO" id="GO:0016787">
    <property type="term" value="F:hydrolase activity"/>
    <property type="evidence" value="ECO:0007669"/>
    <property type="project" value="UniProtKB-KW"/>
</dbReference>
<feature type="region of interest" description="Disordered" evidence="7">
    <location>
        <begin position="1"/>
        <end position="25"/>
    </location>
</feature>
<dbReference type="Proteomes" id="UP000272015">
    <property type="component" value="Unassembled WGS sequence"/>
</dbReference>
<dbReference type="EMBL" id="QZVS01000096">
    <property type="protein sequence ID" value="RJT85282.1"/>
    <property type="molecule type" value="Genomic_DNA"/>
</dbReference>
<dbReference type="Gene3D" id="1.20.144.10">
    <property type="entry name" value="Phosphatidic acid phosphatase type 2/haloperoxidase"/>
    <property type="match status" value="1"/>
</dbReference>
<dbReference type="PANTHER" id="PTHR14969:SF62">
    <property type="entry name" value="DECAPRENYLPHOSPHORYL-5-PHOSPHORIBOSE PHOSPHATASE RV3807C-RELATED"/>
    <property type="match status" value="1"/>
</dbReference>
<evidence type="ECO:0000256" key="7">
    <source>
        <dbReference type="SAM" id="MobiDB-lite"/>
    </source>
</evidence>
<dbReference type="SMART" id="SM00014">
    <property type="entry name" value="acidPPc"/>
    <property type="match status" value="1"/>
</dbReference>
<reference evidence="10 11" key="1">
    <citation type="submission" date="2018-09" db="EMBL/GenBank/DDBJ databases">
        <title>Novel species of Cryobacterium.</title>
        <authorList>
            <person name="Liu Q."/>
            <person name="Xin Y.-H."/>
        </authorList>
    </citation>
    <scope>NUCLEOTIDE SEQUENCE [LARGE SCALE GENOMIC DNA]</scope>
    <source>
        <strain evidence="10 11">Hh39</strain>
    </source>
</reference>
<protein>
    <submittedName>
        <fullName evidence="10">Phosphatase PAP2 family protein</fullName>
    </submittedName>
</protein>
<feature type="transmembrane region" description="Helical" evidence="8">
    <location>
        <begin position="37"/>
        <end position="56"/>
    </location>
</feature>
<evidence type="ECO:0000313" key="11">
    <source>
        <dbReference type="Proteomes" id="UP000272015"/>
    </source>
</evidence>
<dbReference type="CDD" id="cd03392">
    <property type="entry name" value="PAP2_like_2"/>
    <property type="match status" value="1"/>
</dbReference>
<evidence type="ECO:0000256" key="4">
    <source>
        <dbReference type="ARBA" id="ARBA00022801"/>
    </source>
</evidence>
<dbReference type="GO" id="GO:0005886">
    <property type="term" value="C:plasma membrane"/>
    <property type="evidence" value="ECO:0007669"/>
    <property type="project" value="UniProtKB-SubCell"/>
</dbReference>
<keyword evidence="5 8" id="KW-1133">Transmembrane helix</keyword>
<comment type="subcellular location">
    <subcellularLocation>
        <location evidence="1">Cell membrane</location>
        <topology evidence="1">Multi-pass membrane protein</topology>
    </subcellularLocation>
</comment>
<keyword evidence="2" id="KW-1003">Cell membrane</keyword>
<proteinExistence type="predicted"/>
<feature type="domain" description="Phosphatidic acid phosphatase type 2/haloperoxidase" evidence="9">
    <location>
        <begin position="118"/>
        <end position="221"/>
    </location>
</feature>
<evidence type="ECO:0000256" key="6">
    <source>
        <dbReference type="ARBA" id="ARBA00023136"/>
    </source>
</evidence>
<dbReference type="SUPFAM" id="SSF48317">
    <property type="entry name" value="Acid phosphatase/Vanadium-dependent haloperoxidase"/>
    <property type="match status" value="1"/>
</dbReference>
<evidence type="ECO:0000256" key="1">
    <source>
        <dbReference type="ARBA" id="ARBA00004651"/>
    </source>
</evidence>
<feature type="transmembrane region" description="Helical" evidence="8">
    <location>
        <begin position="86"/>
        <end position="111"/>
    </location>
</feature>
<evidence type="ECO:0000256" key="8">
    <source>
        <dbReference type="SAM" id="Phobius"/>
    </source>
</evidence>
<dbReference type="InterPro" id="IPR000326">
    <property type="entry name" value="PAP2/HPO"/>
</dbReference>
<accession>A0A3A5MEK9</accession>
<comment type="caution">
    <text evidence="10">The sequence shown here is derived from an EMBL/GenBank/DDBJ whole genome shotgun (WGS) entry which is preliminary data.</text>
</comment>
<name>A0A3A5MEK9_9MICO</name>
<organism evidence="10 11">
    <name type="scientific">Cryobacterium melibiosiphilum</name>
    <dbReference type="NCBI Taxonomy" id="995039"/>
    <lineage>
        <taxon>Bacteria</taxon>
        <taxon>Bacillati</taxon>
        <taxon>Actinomycetota</taxon>
        <taxon>Actinomycetes</taxon>
        <taxon>Micrococcales</taxon>
        <taxon>Microbacteriaceae</taxon>
        <taxon>Cryobacterium</taxon>
    </lineage>
</organism>
<evidence type="ECO:0000256" key="2">
    <source>
        <dbReference type="ARBA" id="ARBA00022475"/>
    </source>
</evidence>
<keyword evidence="3 8" id="KW-0812">Transmembrane</keyword>
<dbReference type="InterPro" id="IPR036938">
    <property type="entry name" value="PAP2/HPO_sf"/>
</dbReference>
<feature type="transmembrane region" description="Helical" evidence="8">
    <location>
        <begin position="179"/>
        <end position="198"/>
    </location>
</feature>
<sequence>MTTSGDRPGGPGHPASAPDPERAATPAARRISRRWPLISALLAVALAVGLGALIVVRGQGRPLELDTEWMDEIIEHRNPVWEVPSLVMNFLGAGIAGVIVIPAIILIALLLWRRPWEAGYFVVATILSAGGVQLLKQLFGRARPEDMLVTSDFGSFPSGHVANAATMAVCLGIIVPRLWVWLAGAAYTIVMLLSRTYLGAHWLTDTFGGLLIGVGVAVLLWAPVAAKLDGERRLAPRHPFARTIRRN</sequence>
<dbReference type="PANTHER" id="PTHR14969">
    <property type="entry name" value="SPHINGOSINE-1-PHOSPHATE PHOSPHOHYDROLASE"/>
    <property type="match status" value="1"/>
</dbReference>
<dbReference type="AlphaFoldDB" id="A0A3A5MEK9"/>
<keyword evidence="6 8" id="KW-0472">Membrane</keyword>
<evidence type="ECO:0000256" key="3">
    <source>
        <dbReference type="ARBA" id="ARBA00022692"/>
    </source>
</evidence>
<dbReference type="Pfam" id="PF01569">
    <property type="entry name" value="PAP2"/>
    <property type="match status" value="1"/>
</dbReference>